<protein>
    <recommendedName>
        <fullName evidence="1">THIF-type NAD/FAD binding fold domain-containing protein</fullName>
    </recommendedName>
</protein>
<dbReference type="EMBL" id="LAZR01047414">
    <property type="protein sequence ID" value="KKK94280.1"/>
    <property type="molecule type" value="Genomic_DNA"/>
</dbReference>
<reference evidence="2" key="1">
    <citation type="journal article" date="2015" name="Nature">
        <title>Complex archaea that bridge the gap between prokaryotes and eukaryotes.</title>
        <authorList>
            <person name="Spang A."/>
            <person name="Saw J.H."/>
            <person name="Jorgensen S.L."/>
            <person name="Zaremba-Niedzwiedzka K."/>
            <person name="Martijn J."/>
            <person name="Lind A.E."/>
            <person name="van Eijk R."/>
            <person name="Schleper C."/>
            <person name="Guy L."/>
            <person name="Ettema T.J."/>
        </authorList>
    </citation>
    <scope>NUCLEOTIDE SEQUENCE</scope>
</reference>
<dbReference type="GO" id="GO:0005829">
    <property type="term" value="C:cytosol"/>
    <property type="evidence" value="ECO:0007669"/>
    <property type="project" value="TreeGrafter"/>
</dbReference>
<sequence length="198" mass="21147">GRIGVVDDDVVEGANLQRQVIHTDARIGMPKVFSAQQAMSAINPWADVRPYHRRLSAEDAPELVADYDLVLDGTDNFDTRYLVNRAAVAAGKPLISGALSQWEGQLSLFDPARDAPCYQCIFPQAPAAHLAPSCAEAGVLGPLPGVIGTMMAAEAVKEITGAGQGLRGRLQIYDALWGENRTIRLNRRPGCPVCGSPA</sequence>
<dbReference type="AlphaFoldDB" id="A0A0F9A7W7"/>
<evidence type="ECO:0000313" key="2">
    <source>
        <dbReference type="EMBL" id="KKK94280.1"/>
    </source>
</evidence>
<feature type="domain" description="THIF-type NAD/FAD binding fold" evidence="1">
    <location>
        <begin position="1"/>
        <end position="193"/>
    </location>
</feature>
<dbReference type="SUPFAM" id="SSF69572">
    <property type="entry name" value="Activating enzymes of the ubiquitin-like proteins"/>
    <property type="match status" value="1"/>
</dbReference>
<dbReference type="GO" id="GO:0008641">
    <property type="term" value="F:ubiquitin-like modifier activating enzyme activity"/>
    <property type="evidence" value="ECO:0007669"/>
    <property type="project" value="InterPro"/>
</dbReference>
<dbReference type="Gene3D" id="3.40.50.720">
    <property type="entry name" value="NAD(P)-binding Rossmann-like Domain"/>
    <property type="match status" value="1"/>
</dbReference>
<dbReference type="Pfam" id="PF00899">
    <property type="entry name" value="ThiF"/>
    <property type="match status" value="1"/>
</dbReference>
<comment type="caution">
    <text evidence="2">The sequence shown here is derived from an EMBL/GenBank/DDBJ whole genome shotgun (WGS) entry which is preliminary data.</text>
</comment>
<evidence type="ECO:0000259" key="1">
    <source>
        <dbReference type="Pfam" id="PF00899"/>
    </source>
</evidence>
<proteinExistence type="predicted"/>
<feature type="non-terminal residue" evidence="2">
    <location>
        <position position="1"/>
    </location>
</feature>
<accession>A0A0F9A7W7</accession>
<gene>
    <name evidence="2" type="ORF">LCGC14_2684450</name>
</gene>
<dbReference type="PANTHER" id="PTHR10953">
    <property type="entry name" value="UBIQUITIN-ACTIVATING ENZYME E1"/>
    <property type="match status" value="1"/>
</dbReference>
<dbReference type="InterPro" id="IPR000594">
    <property type="entry name" value="ThiF_NAD_FAD-bd"/>
</dbReference>
<dbReference type="PANTHER" id="PTHR10953:SF102">
    <property type="entry name" value="ADENYLYLTRANSFERASE AND SULFURTRANSFERASE MOCS3"/>
    <property type="match status" value="1"/>
</dbReference>
<dbReference type="GO" id="GO:0004792">
    <property type="term" value="F:thiosulfate-cyanide sulfurtransferase activity"/>
    <property type="evidence" value="ECO:0007669"/>
    <property type="project" value="TreeGrafter"/>
</dbReference>
<dbReference type="CDD" id="cd00757">
    <property type="entry name" value="ThiF_MoeB_HesA_family"/>
    <property type="match status" value="1"/>
</dbReference>
<organism evidence="2">
    <name type="scientific">marine sediment metagenome</name>
    <dbReference type="NCBI Taxonomy" id="412755"/>
    <lineage>
        <taxon>unclassified sequences</taxon>
        <taxon>metagenomes</taxon>
        <taxon>ecological metagenomes</taxon>
    </lineage>
</organism>
<dbReference type="GO" id="GO:0016779">
    <property type="term" value="F:nucleotidyltransferase activity"/>
    <property type="evidence" value="ECO:0007669"/>
    <property type="project" value="TreeGrafter"/>
</dbReference>
<dbReference type="InterPro" id="IPR045886">
    <property type="entry name" value="ThiF/MoeB/HesA"/>
</dbReference>
<name>A0A0F9A7W7_9ZZZZ</name>
<dbReference type="InterPro" id="IPR035985">
    <property type="entry name" value="Ubiquitin-activating_enz"/>
</dbReference>
<dbReference type="GO" id="GO:0008146">
    <property type="term" value="F:sulfotransferase activity"/>
    <property type="evidence" value="ECO:0007669"/>
    <property type="project" value="TreeGrafter"/>
</dbReference>